<dbReference type="Gene3D" id="3.40.30.10">
    <property type="entry name" value="Glutaredoxin"/>
    <property type="match status" value="1"/>
</dbReference>
<dbReference type="InterPro" id="IPR036249">
    <property type="entry name" value="Thioredoxin-like_sf"/>
</dbReference>
<reference evidence="2 3" key="1">
    <citation type="submission" date="2018-07" db="EMBL/GenBank/DDBJ databases">
        <title>Genomic Encyclopedia of Type Strains, Phase IV (KMG-IV): sequencing the most valuable type-strain genomes for metagenomic binning, comparative biology and taxonomic classification.</title>
        <authorList>
            <person name="Goeker M."/>
        </authorList>
    </citation>
    <scope>NUCLEOTIDE SEQUENCE [LARGE SCALE GENOMIC DNA]</scope>
    <source>
        <strain evidence="2 3">DSM 21410</strain>
    </source>
</reference>
<dbReference type="SUPFAM" id="SSF52833">
    <property type="entry name" value="Thioredoxin-like"/>
    <property type="match status" value="1"/>
</dbReference>
<dbReference type="SUPFAM" id="SSF81901">
    <property type="entry name" value="HCP-like"/>
    <property type="match status" value="1"/>
</dbReference>
<dbReference type="AlphaFoldDB" id="A0A369A9F5"/>
<organism evidence="2 3">
    <name type="scientific">Schleiferia thermophila</name>
    <dbReference type="NCBI Taxonomy" id="884107"/>
    <lineage>
        <taxon>Bacteria</taxon>
        <taxon>Pseudomonadati</taxon>
        <taxon>Bacteroidota</taxon>
        <taxon>Flavobacteriia</taxon>
        <taxon>Flavobacteriales</taxon>
        <taxon>Schleiferiaceae</taxon>
        <taxon>Schleiferia</taxon>
    </lineage>
</organism>
<dbReference type="PROSITE" id="PS51352">
    <property type="entry name" value="THIOREDOXIN_2"/>
    <property type="match status" value="1"/>
</dbReference>
<dbReference type="InterPro" id="IPR013766">
    <property type="entry name" value="Thioredoxin_domain"/>
</dbReference>
<sequence>MKQFGALFLFFIVNISVSQGIRFENSTFAEALQKAKEQDKLLFVDAYTVWCGPCKWLAREVFPDPDLGDYYNRHFVSLQLDMEKGEGIDFSKKYNITAFPTLLYFDNEGNEIHRLLGARAAVRLLEETRPIVSGENRLSTLRTKVEQSSEVDKSSLVKYLISLFNAGEIDTKRLRQLLPMMQPDDWKNPELVFIILTASGETNDCNDDFTRALFANYQNLLDVYSDIPDFKSSIESFFYEKLASSFAHKIDDKTYDNSAAETFLSTQSRTFDRKRIELLAERKAKKNQNNFRKLLELDHKIFMRYSENETELNNAAWQIAENAEPTKKELKYAILWAKKSISIDENYYNTDTLAHLLYKSKKYHQAKYWAERAIALGKKVGEDVTLTEILLQKIQTKI</sequence>
<evidence type="ECO:0000259" key="1">
    <source>
        <dbReference type="PROSITE" id="PS51352"/>
    </source>
</evidence>
<evidence type="ECO:0000313" key="2">
    <source>
        <dbReference type="EMBL" id="RCX04936.1"/>
    </source>
</evidence>
<dbReference type="Pfam" id="PF13899">
    <property type="entry name" value="Thioredoxin_7"/>
    <property type="match status" value="1"/>
</dbReference>
<dbReference type="EMBL" id="QPJS01000001">
    <property type="protein sequence ID" value="RCX04936.1"/>
    <property type="molecule type" value="Genomic_DNA"/>
</dbReference>
<name>A0A369A9F5_9FLAO</name>
<comment type="caution">
    <text evidence="2">The sequence shown here is derived from an EMBL/GenBank/DDBJ whole genome shotgun (WGS) entry which is preliminary data.</text>
</comment>
<dbReference type="RefSeq" id="WP_051889238.1">
    <property type="nucleotide sequence ID" value="NZ_BHZF01000001.1"/>
</dbReference>
<feature type="domain" description="Thioredoxin" evidence="1">
    <location>
        <begin position="2"/>
        <end position="133"/>
    </location>
</feature>
<accession>A0A369A9F5</accession>
<dbReference type="Proteomes" id="UP000253517">
    <property type="component" value="Unassembled WGS sequence"/>
</dbReference>
<keyword evidence="3" id="KW-1185">Reference proteome</keyword>
<proteinExistence type="predicted"/>
<protein>
    <submittedName>
        <fullName evidence="2">Thioredoxin-like protein</fullName>
    </submittedName>
</protein>
<dbReference type="CDD" id="cd02947">
    <property type="entry name" value="TRX_family"/>
    <property type="match status" value="1"/>
</dbReference>
<evidence type="ECO:0000313" key="3">
    <source>
        <dbReference type="Proteomes" id="UP000253517"/>
    </source>
</evidence>
<gene>
    <name evidence="2" type="ORF">DES35_101215</name>
</gene>